<keyword evidence="7" id="KW-1185">Reference proteome</keyword>
<dbReference type="InterPro" id="IPR036188">
    <property type="entry name" value="FAD/NAD-bd_sf"/>
</dbReference>
<reference evidence="7" key="1">
    <citation type="journal article" date="2019" name="Int. J. Syst. Evol. Microbiol.">
        <title>The Global Catalogue of Microorganisms (GCM) 10K type strain sequencing project: providing services to taxonomists for standard genome sequencing and annotation.</title>
        <authorList>
            <consortium name="The Broad Institute Genomics Platform"/>
            <consortium name="The Broad Institute Genome Sequencing Center for Infectious Disease"/>
            <person name="Wu L."/>
            <person name="Ma J."/>
        </authorList>
    </citation>
    <scope>NUCLEOTIDE SEQUENCE [LARGE SCALE GENOMIC DNA]</scope>
    <source>
        <strain evidence="7">CGMCC 4.7349</strain>
    </source>
</reference>
<dbReference type="Gene3D" id="3.50.50.60">
    <property type="entry name" value="FAD/NAD(P)-binding domain"/>
    <property type="match status" value="2"/>
</dbReference>
<proteinExistence type="predicted"/>
<feature type="region of interest" description="Disordered" evidence="4">
    <location>
        <begin position="510"/>
        <end position="529"/>
    </location>
</feature>
<accession>A0ABQ2MC95</accession>
<evidence type="ECO:0000313" key="6">
    <source>
        <dbReference type="EMBL" id="GGO49431.1"/>
    </source>
</evidence>
<protein>
    <recommendedName>
        <fullName evidence="3">Pyridine nucleotide-disulfide oxidoreductase domain-containing protein 2</fullName>
    </recommendedName>
</protein>
<feature type="domain" description="Amine oxidase" evidence="5">
    <location>
        <begin position="74"/>
        <end position="368"/>
    </location>
</feature>
<evidence type="ECO:0000313" key="7">
    <source>
        <dbReference type="Proteomes" id="UP000656881"/>
    </source>
</evidence>
<evidence type="ECO:0000256" key="4">
    <source>
        <dbReference type="SAM" id="MobiDB-lite"/>
    </source>
</evidence>
<evidence type="ECO:0000259" key="5">
    <source>
        <dbReference type="Pfam" id="PF01593"/>
    </source>
</evidence>
<dbReference type="Proteomes" id="UP000656881">
    <property type="component" value="Unassembled WGS sequence"/>
</dbReference>
<sequence>MVCRRPRPGGGTRVFSLARGTLRTPRGRPRSAGRATPRRAPAGLTVSSMTEPSQRTGLPSGADVVFVGAGHNALVAAAYLLDAGRSVCLLDRAPRPGGWVDTAELGAPGFLHDRWSAVHPAFVGGPVWAELGPELRRHGLEYVTAPLATGSSLPDGRAAVVPVDQEAFAAELDRLGETDGWAALFDAVSPQLPALLGLFGDGLDNPEAEAALAGLIRDSRHSAVPFDRLLTDSAVGVSRAFFQTEELRSVAVPWPLHFGAGPEAPGGALWAVFALVALAAGVPAPIGGSGRLTDALVGLVAERGGTVHCDTDVDEVLVRDGRAAAVRTLAGAVVTAAEAVVVTSTPDQLYGRLLRDTPGIPAGVRAQAAGYRFRRGCFQMAVSLSARPRFVDSRLDAGGALNLGRGIGELVTSVRHAEAGLLPRHPSIAWHEPTAVDPTRAPEGQAVVRLQVLDVPHTPIGDAAGSAYGTKGWDAATAEAFADRVLVEAEEHVPGVTGLVLERHITTPADLASTSPNVGPGDHAGGDNSLAQALTRRPVPAHAGGHRTLVPGAWLIGAATWPGAAVSGASGRAVARALMGGTAATVKQSG</sequence>
<dbReference type="SUPFAM" id="SSF51905">
    <property type="entry name" value="FAD/NAD(P)-binding domain"/>
    <property type="match status" value="1"/>
</dbReference>
<dbReference type="EMBL" id="BMNG01000010">
    <property type="protein sequence ID" value="GGO49431.1"/>
    <property type="molecule type" value="Genomic_DNA"/>
</dbReference>
<evidence type="ECO:0000256" key="3">
    <source>
        <dbReference type="ARBA" id="ARBA00040298"/>
    </source>
</evidence>
<feature type="region of interest" description="Disordered" evidence="4">
    <location>
        <begin position="21"/>
        <end position="57"/>
    </location>
</feature>
<name>A0ABQ2MC95_9ACTN</name>
<feature type="compositionally biased region" description="Polar residues" evidence="4">
    <location>
        <begin position="45"/>
        <end position="57"/>
    </location>
</feature>
<evidence type="ECO:0000256" key="1">
    <source>
        <dbReference type="ARBA" id="ARBA00037217"/>
    </source>
</evidence>
<organism evidence="6 7">
    <name type="scientific">Streptomyces lasiicapitis</name>
    <dbReference type="NCBI Taxonomy" id="1923961"/>
    <lineage>
        <taxon>Bacteria</taxon>
        <taxon>Bacillati</taxon>
        <taxon>Actinomycetota</taxon>
        <taxon>Actinomycetes</taxon>
        <taxon>Kitasatosporales</taxon>
        <taxon>Streptomycetaceae</taxon>
        <taxon>Streptomyces</taxon>
    </lineage>
</organism>
<gene>
    <name evidence="6" type="ORF">GCM10012286_47390</name>
</gene>
<dbReference type="InterPro" id="IPR002937">
    <property type="entry name" value="Amino_oxidase"/>
</dbReference>
<dbReference type="PANTHER" id="PTHR10668:SF105">
    <property type="entry name" value="DEHYDROGENASE-RELATED"/>
    <property type="match status" value="1"/>
</dbReference>
<evidence type="ECO:0000256" key="2">
    <source>
        <dbReference type="ARBA" id="ARBA00038825"/>
    </source>
</evidence>
<feature type="compositionally biased region" description="Low complexity" evidence="4">
    <location>
        <begin position="32"/>
        <end position="43"/>
    </location>
</feature>
<comment type="subunit">
    <text evidence="2">Interacts with COX5B; this interaction may contribute to localize PYROXD2 to the inner face of the inner mitochondrial membrane.</text>
</comment>
<dbReference type="PANTHER" id="PTHR10668">
    <property type="entry name" value="PHYTOENE DEHYDROGENASE"/>
    <property type="match status" value="1"/>
</dbReference>
<dbReference type="Pfam" id="PF01593">
    <property type="entry name" value="Amino_oxidase"/>
    <property type="match status" value="1"/>
</dbReference>
<comment type="function">
    <text evidence="1">Probable oxidoreductase that may play a role as regulator of mitochondrial function.</text>
</comment>
<comment type="caution">
    <text evidence="6">The sequence shown here is derived from an EMBL/GenBank/DDBJ whole genome shotgun (WGS) entry which is preliminary data.</text>
</comment>